<dbReference type="Gene3D" id="2.60.120.890">
    <property type="entry name" value="BT2081, beta-jelly-roll domain"/>
    <property type="match status" value="1"/>
</dbReference>
<name>A0A1T5DRI5_9SPHI</name>
<proteinExistence type="predicted"/>
<dbReference type="Pfam" id="PF13201">
    <property type="entry name" value="PCMD"/>
    <property type="match status" value="1"/>
</dbReference>
<dbReference type="STRING" id="1513896.SAMN05660841_02122"/>
<dbReference type="Proteomes" id="UP000190150">
    <property type="component" value="Unassembled WGS sequence"/>
</dbReference>
<dbReference type="EMBL" id="FUZF01000008">
    <property type="protein sequence ID" value="SKB74362.1"/>
    <property type="molecule type" value="Genomic_DNA"/>
</dbReference>
<sequence length="320" mass="35251">MKPGLYDLKKYKLDIEVTPGATITPLSGSEQDFSGKVEYTVTSEDGQFQKKYKVSIIETSTSSVPTFFGFENFHIDEENKYTSFYDVVNGQQFDNWSSGNLGFSLTLSFDPTATKAPEAYPTLFTKNKLSGEYAVEMETKLTGSFGAAFKKPIAAGNLFLGSFDTGPMLSDPLKATRFGLPFNKIPLALEGYYKYTAGAQVTDKDLKPVNMPDSCDIYAVFYNREELMASTKKSYLDGTNVLNHLSVVAVARLGNGSTTKVGEFVKFNIPFNYIKQFNDEDVANLGYNIAIVMSSSKYGDSFKGAVGSKLIVDDLKIITK</sequence>
<evidence type="ECO:0000259" key="1">
    <source>
        <dbReference type="Pfam" id="PF13201"/>
    </source>
</evidence>
<dbReference type="RefSeq" id="WP_245801023.1">
    <property type="nucleotide sequence ID" value="NZ_FUZF01000008.1"/>
</dbReference>
<dbReference type="AlphaFoldDB" id="A0A1T5DRI5"/>
<accession>A0A1T5DRI5</accession>
<evidence type="ECO:0000313" key="2">
    <source>
        <dbReference type="EMBL" id="SKB74362.1"/>
    </source>
</evidence>
<dbReference type="InterPro" id="IPR025112">
    <property type="entry name" value="PCMD"/>
</dbReference>
<organism evidence="2 3">
    <name type="scientific">Sphingobacterium nematocida</name>
    <dbReference type="NCBI Taxonomy" id="1513896"/>
    <lineage>
        <taxon>Bacteria</taxon>
        <taxon>Pseudomonadati</taxon>
        <taxon>Bacteroidota</taxon>
        <taxon>Sphingobacteriia</taxon>
        <taxon>Sphingobacteriales</taxon>
        <taxon>Sphingobacteriaceae</taxon>
        <taxon>Sphingobacterium</taxon>
    </lineage>
</organism>
<protein>
    <submittedName>
        <fullName evidence="2">Putative carbohydrate metabolism domain-containing protein</fullName>
    </submittedName>
</protein>
<evidence type="ECO:0000313" key="3">
    <source>
        <dbReference type="Proteomes" id="UP000190150"/>
    </source>
</evidence>
<keyword evidence="3" id="KW-1185">Reference proteome</keyword>
<reference evidence="3" key="1">
    <citation type="submission" date="2017-02" db="EMBL/GenBank/DDBJ databases">
        <authorList>
            <person name="Varghese N."/>
            <person name="Submissions S."/>
        </authorList>
    </citation>
    <scope>NUCLEOTIDE SEQUENCE [LARGE SCALE GENOMIC DNA]</scope>
    <source>
        <strain evidence="3">DSM 24091</strain>
    </source>
</reference>
<feature type="domain" description="Putative carbohydrate metabolism" evidence="1">
    <location>
        <begin position="70"/>
        <end position="318"/>
    </location>
</feature>
<gene>
    <name evidence="2" type="ORF">SAMN05660841_02122</name>
</gene>
<dbReference type="InterPro" id="IPR038653">
    <property type="entry name" value="Put_CMD_sf"/>
</dbReference>
<dbReference type="Gene3D" id="2.60.40.2340">
    <property type="match status" value="1"/>
</dbReference>